<evidence type="ECO:0008006" key="4">
    <source>
        <dbReference type="Google" id="ProtNLM"/>
    </source>
</evidence>
<accession>A0A2M9CLK1</accession>
<dbReference type="OrthoDB" id="3784033at2"/>
<evidence type="ECO:0000313" key="2">
    <source>
        <dbReference type="EMBL" id="PJJ72773.1"/>
    </source>
</evidence>
<keyword evidence="1" id="KW-0732">Signal</keyword>
<proteinExistence type="predicted"/>
<sequence>MRARPVSLTGAIAVTVLGLLTGCGAPAEVVPPLDGLPDGVSVEVVQNRSDVVPRRLQIKVVNDLDVPLEVNSVTFDSAAFVEPAVWERGTTVPAGTARDLPVELPEASCATEEARASVAISFEVEGRRAVATVEPADPLDQLPELTLADCVRADVERATEVELGPLVGGGPGVPALLEVSARPTGDTEATLERIRSTVLFTVLDASGARATDVALADLPQPTPAEGSTEDDATRRWAVPIAPSRCDAHALAEDKQGTLFGFDVTTTRGSAVYERAASEELRHDLYAFYAQYCGLTGP</sequence>
<keyword evidence="3" id="KW-1185">Reference proteome</keyword>
<name>A0A2M9CLK1_9MICO</name>
<comment type="caution">
    <text evidence="2">The sequence shown here is derived from an EMBL/GenBank/DDBJ whole genome shotgun (WGS) entry which is preliminary data.</text>
</comment>
<dbReference type="RefSeq" id="WP_100364927.1">
    <property type="nucleotide sequence ID" value="NZ_PGFF01000001.1"/>
</dbReference>
<feature type="signal peptide" evidence="1">
    <location>
        <begin position="1"/>
        <end position="27"/>
    </location>
</feature>
<evidence type="ECO:0000313" key="3">
    <source>
        <dbReference type="Proteomes" id="UP000228758"/>
    </source>
</evidence>
<gene>
    <name evidence="2" type="ORF">CLV46_2349</name>
</gene>
<feature type="chain" id="PRO_5014896287" description="Lipoprotein" evidence="1">
    <location>
        <begin position="28"/>
        <end position="297"/>
    </location>
</feature>
<dbReference type="AlphaFoldDB" id="A0A2M9CLK1"/>
<organism evidence="2 3">
    <name type="scientific">Diaminobutyricimonas aerilata</name>
    <dbReference type="NCBI Taxonomy" id="1162967"/>
    <lineage>
        <taxon>Bacteria</taxon>
        <taxon>Bacillati</taxon>
        <taxon>Actinomycetota</taxon>
        <taxon>Actinomycetes</taxon>
        <taxon>Micrococcales</taxon>
        <taxon>Microbacteriaceae</taxon>
        <taxon>Diaminobutyricimonas</taxon>
    </lineage>
</organism>
<evidence type="ECO:0000256" key="1">
    <source>
        <dbReference type="SAM" id="SignalP"/>
    </source>
</evidence>
<dbReference type="PROSITE" id="PS51257">
    <property type="entry name" value="PROKAR_LIPOPROTEIN"/>
    <property type="match status" value="1"/>
</dbReference>
<dbReference type="Proteomes" id="UP000228758">
    <property type="component" value="Unassembled WGS sequence"/>
</dbReference>
<dbReference type="EMBL" id="PGFF01000001">
    <property type="protein sequence ID" value="PJJ72773.1"/>
    <property type="molecule type" value="Genomic_DNA"/>
</dbReference>
<reference evidence="2 3" key="1">
    <citation type="submission" date="2017-11" db="EMBL/GenBank/DDBJ databases">
        <title>Genomic Encyclopedia of Archaeal and Bacterial Type Strains, Phase II (KMG-II): From Individual Species to Whole Genera.</title>
        <authorList>
            <person name="Goeker M."/>
        </authorList>
    </citation>
    <scope>NUCLEOTIDE SEQUENCE [LARGE SCALE GENOMIC DNA]</scope>
    <source>
        <strain evidence="2 3">DSM 27393</strain>
    </source>
</reference>
<protein>
    <recommendedName>
        <fullName evidence="4">Lipoprotein</fullName>
    </recommendedName>
</protein>